<feature type="compositionally biased region" description="Basic residues" evidence="1">
    <location>
        <begin position="27"/>
        <end position="36"/>
    </location>
</feature>
<evidence type="ECO:0000313" key="2">
    <source>
        <dbReference type="EMBL" id="CAE8597856.1"/>
    </source>
</evidence>
<organism evidence="2 3">
    <name type="scientific">Polarella glacialis</name>
    <name type="common">Dinoflagellate</name>
    <dbReference type="NCBI Taxonomy" id="89957"/>
    <lineage>
        <taxon>Eukaryota</taxon>
        <taxon>Sar</taxon>
        <taxon>Alveolata</taxon>
        <taxon>Dinophyceae</taxon>
        <taxon>Suessiales</taxon>
        <taxon>Suessiaceae</taxon>
        <taxon>Polarella</taxon>
    </lineage>
</organism>
<feature type="region of interest" description="Disordered" evidence="1">
    <location>
        <begin position="1"/>
        <end position="107"/>
    </location>
</feature>
<name>A0A813EC75_POLGL</name>
<comment type="caution">
    <text evidence="2">The sequence shown here is derived from an EMBL/GenBank/DDBJ whole genome shotgun (WGS) entry which is preliminary data.</text>
</comment>
<dbReference type="AlphaFoldDB" id="A0A813EC75"/>
<feature type="compositionally biased region" description="Basic and acidic residues" evidence="1">
    <location>
        <begin position="1"/>
        <end position="23"/>
    </location>
</feature>
<proteinExistence type="predicted"/>
<evidence type="ECO:0000256" key="1">
    <source>
        <dbReference type="SAM" id="MobiDB-lite"/>
    </source>
</evidence>
<reference evidence="2" key="1">
    <citation type="submission" date="2021-02" db="EMBL/GenBank/DDBJ databases">
        <authorList>
            <person name="Dougan E. K."/>
            <person name="Rhodes N."/>
            <person name="Thang M."/>
            <person name="Chan C."/>
        </authorList>
    </citation>
    <scope>NUCLEOTIDE SEQUENCE</scope>
</reference>
<protein>
    <submittedName>
        <fullName evidence="2">Uncharacterized protein</fullName>
    </submittedName>
</protein>
<dbReference type="EMBL" id="CAJNNV010009836">
    <property type="protein sequence ID" value="CAE8597856.1"/>
    <property type="molecule type" value="Genomic_DNA"/>
</dbReference>
<feature type="compositionally biased region" description="Basic and acidic residues" evidence="1">
    <location>
        <begin position="37"/>
        <end position="52"/>
    </location>
</feature>
<sequence>MGKITKGSEGKRGSIDRPNRKSEIQNFRHRKRKGGVRKPENETQKGRLEKYLKGGNNQRKTTKENQHDRHKDKRTTQDKKGHQTNNEEEKPTGKKKTDNAEPSSSQV</sequence>
<evidence type="ECO:0000313" key="3">
    <source>
        <dbReference type="Proteomes" id="UP000654075"/>
    </source>
</evidence>
<dbReference type="Proteomes" id="UP000654075">
    <property type="component" value="Unassembled WGS sequence"/>
</dbReference>
<accession>A0A813EC75</accession>
<keyword evidence="3" id="KW-1185">Reference proteome</keyword>
<gene>
    <name evidence="2" type="ORF">PGLA1383_LOCUS16280</name>
</gene>
<feature type="compositionally biased region" description="Basic and acidic residues" evidence="1">
    <location>
        <begin position="61"/>
        <end position="99"/>
    </location>
</feature>